<reference evidence="1 2" key="1">
    <citation type="journal article" date="2017" name="Curr. Biol.">
        <title>Genome architecture and evolution of a unichromosomal asexual nematode.</title>
        <authorList>
            <person name="Fradin H."/>
            <person name="Zegar C."/>
            <person name="Gutwein M."/>
            <person name="Lucas J."/>
            <person name="Kovtun M."/>
            <person name="Corcoran D."/>
            <person name="Baugh L.R."/>
            <person name="Kiontke K."/>
            <person name="Gunsalus K."/>
            <person name="Fitch D.H."/>
            <person name="Piano F."/>
        </authorList>
    </citation>
    <scope>NUCLEOTIDE SEQUENCE [LARGE SCALE GENOMIC DNA]</scope>
    <source>
        <strain evidence="1">PF1309</strain>
    </source>
</reference>
<sequence length="364" mass="43103">MEDLIEVSKVNRYIHAVTRHERSFSRKRLNNYKVIDLDIEFYSHLYVPLELIHEAEDIIENEEGVDGADDKCIIVFSYSEHRPVRKQKSSLEFHLVDPNAPDQNVTTEGINITDEEFFKVGIEVNRIFTTEADAFRNLDGFLTYFLLDQAIINSISLDFFIEKEWIHLKDFNAWNLLRCKVNMRPAYYPANLHDFFSSRLFYNGIESIDFCTYKMNRTHFEFCNPATMELNQLYLPIGVGLSKEFLEQTKCKQLRVYTSKILDDWLEILMKRLYEESFDTIEYEISLEKSVDLRKAMNYLPESVTSYEKRGEMEKIILKSRQNGNFQIIKSVRTVGYREIYHFKIANEQGWVECPEDWPLNTTV</sequence>
<dbReference type="EMBL" id="LIAE01010500">
    <property type="protein sequence ID" value="PAV59784.1"/>
    <property type="molecule type" value="Genomic_DNA"/>
</dbReference>
<comment type="caution">
    <text evidence="1">The sequence shown here is derived from an EMBL/GenBank/DDBJ whole genome shotgun (WGS) entry which is preliminary data.</text>
</comment>
<name>A0A2A2JDT8_9BILA</name>
<dbReference type="Proteomes" id="UP000218231">
    <property type="component" value="Unassembled WGS sequence"/>
</dbReference>
<evidence type="ECO:0000313" key="1">
    <source>
        <dbReference type="EMBL" id="PAV59784.1"/>
    </source>
</evidence>
<dbReference type="AlphaFoldDB" id="A0A2A2JDT8"/>
<protein>
    <submittedName>
        <fullName evidence="1">Uncharacterized protein</fullName>
    </submittedName>
</protein>
<organism evidence="1 2">
    <name type="scientific">Diploscapter pachys</name>
    <dbReference type="NCBI Taxonomy" id="2018661"/>
    <lineage>
        <taxon>Eukaryota</taxon>
        <taxon>Metazoa</taxon>
        <taxon>Ecdysozoa</taxon>
        <taxon>Nematoda</taxon>
        <taxon>Chromadorea</taxon>
        <taxon>Rhabditida</taxon>
        <taxon>Rhabditina</taxon>
        <taxon>Rhabditomorpha</taxon>
        <taxon>Rhabditoidea</taxon>
        <taxon>Rhabditidae</taxon>
        <taxon>Diploscapter</taxon>
    </lineage>
</organism>
<evidence type="ECO:0000313" key="2">
    <source>
        <dbReference type="Proteomes" id="UP000218231"/>
    </source>
</evidence>
<gene>
    <name evidence="1" type="ORF">WR25_06556</name>
</gene>
<accession>A0A2A2JDT8</accession>
<proteinExistence type="predicted"/>
<keyword evidence="2" id="KW-1185">Reference proteome</keyword>